<reference evidence="1" key="1">
    <citation type="journal article" date="2021" name="Proc. Natl. Acad. Sci. U.S.A.">
        <title>A Catalog of Tens of Thousands of Viruses from Human Metagenomes Reveals Hidden Associations with Chronic Diseases.</title>
        <authorList>
            <person name="Tisza M.J."/>
            <person name="Buck C.B."/>
        </authorList>
    </citation>
    <scope>NUCLEOTIDE SEQUENCE</scope>
    <source>
        <strain evidence="1">Ct8wU2</strain>
    </source>
</reference>
<evidence type="ECO:0000313" key="1">
    <source>
        <dbReference type="EMBL" id="DAF55768.1"/>
    </source>
</evidence>
<proteinExistence type="predicted"/>
<name>A0A8S5SY00_9CAUD</name>
<sequence length="124" mass="13903">MKKIDIKAFGEGQQIWFNIGRLRRVEDMLKCPIGEVLQDADKLSLKNLLVLLSVGMSQNGNKTEQYYAEKIDEAMENGYSIADIQLPVVKAVAASGILGVGAYYQLFPDELTDEQKADIEYEKN</sequence>
<dbReference type="EMBL" id="BK032699">
    <property type="protein sequence ID" value="DAF55768.1"/>
    <property type="molecule type" value="Genomic_DNA"/>
</dbReference>
<accession>A0A8S5SY00</accession>
<protein>
    <submittedName>
        <fullName evidence="1">Tail assembly chaperone protein</fullName>
    </submittedName>
</protein>
<organism evidence="1">
    <name type="scientific">Siphoviridae sp. ct8wU2</name>
    <dbReference type="NCBI Taxonomy" id="2827791"/>
    <lineage>
        <taxon>Viruses</taxon>
        <taxon>Duplodnaviria</taxon>
        <taxon>Heunggongvirae</taxon>
        <taxon>Uroviricota</taxon>
        <taxon>Caudoviricetes</taxon>
    </lineage>
</organism>